<dbReference type="SMART" id="SM00028">
    <property type="entry name" value="TPR"/>
    <property type="match status" value="3"/>
</dbReference>
<sequence>MAEAEYVARLVAYLRGKPPVLLPQLGSNVVPKPVGVASLGKVLRRHPTVFCLDQIGASEAVSLVSSAAAPLPEPVPVQQPAQQKVSPSPSVRLATYVRVREAHAFARVVESESKLNPILDLVLDKIVSTVRDAAALVFGPDVHVAPAGSVKKNTQVGSSDLDLYVQSAAPATLEQVQALEALLKAHPGVNPAHVKHKKLAIHAHLFGVDCDVVCAETVEHGARPPVNERVAQDPAVAGAARALKLWAEQAAHGTRKIPGHALESLALHCQGSAPSISVTMGDGAMQLCVAVLQGIADGGGDADVLREATRLHKWTRESLAALAQATLHVFAVSRALLPGGCFRTAAEVRVWLIGSGHLWPLQKTLAGLVPGWLLCTPAQQRTADPRFCILAQGEGLVDAGTEEDSSQLDGIGNRSLALMLDTPLGAYVRLTSPTSEQRTIVQNKTISSDLAQLQDLLEKGSSVAVRMLQSRMLWLTGEAALRGEAISIDDCERAAGCFASSMRSAVSDGDPFSGYPQSDSSDERYATCAASVLSRDACHVDAMLLQAWALRRLGRLPDAEKVLNTLIAHHASSDARGALAMRANLRGNQSRWREFLEGSEYCVQLCPEEPMFHYWLATARKNLLDKTMNTTTTEATLAISSYRRFLAGAAPEGRKVCQALYEVALLQMIIASKALPPTDVFAACIPTVRKAQAAEANRLSIFAGETCEAQSMMLEMLRMHEARGADGFVPEERFEEVLCDLPTDETERAEALRMRGNKAFASCDFSMADELYTKALQLAPGRAELLLGNRAAARIKLRWFTAAAADAMAALVARPGWAKAHYRIAQAHMGRRDGASAAAAASTAAVLLPSDAAVGQMLVEAQALEAAQSGAQSLPDARSDPHLWERVTYKDNTHTVCASGGAAFTCVADALQQLTTPPHSPGVTLILLPGVYTEQLQLENVQVQLLGWRRVAKMEQRVEIRCTPPSTDINSNRCRFELIIVTGTEANVHLEGLTLMQPAGEPHTNTGSCVWCTQGAAVRVIDCEANTPDSPVFGVSGAGSRLSLQRVSVRHRSSAAVLAYEDSSLECDKCTFSNLRKAAVEVRERARAVLRGCQLLKVATQALMLHFGGARLELYDCLLRHCGQAPSKSAVLAECGTLVMRRCTLEEHPAEAVVLQAAEKRGELKTAPVVLLDSCTFNRNHTAVAVYFGNGLLLDCTAHDNAVHGILISGVPEDKLLTLRGCTFARNGPAAQPRDVTVFSRTLLDRSVRLDASNVLSAAPYVLPDAGAEYFAQCSKAHVQRVGRGGLN</sequence>
<keyword evidence="2 3" id="KW-0802">TPR repeat</keyword>
<keyword evidence="1" id="KW-0677">Repeat</keyword>
<organism evidence="4">
    <name type="scientific">Mantoniella antarctica</name>
    <dbReference type="NCBI Taxonomy" id="81844"/>
    <lineage>
        <taxon>Eukaryota</taxon>
        <taxon>Viridiplantae</taxon>
        <taxon>Chlorophyta</taxon>
        <taxon>Mamiellophyceae</taxon>
        <taxon>Mamiellales</taxon>
        <taxon>Mamiellaceae</taxon>
        <taxon>Mantoniella</taxon>
    </lineage>
</organism>
<dbReference type="InterPro" id="IPR019734">
    <property type="entry name" value="TPR_rpt"/>
</dbReference>
<dbReference type="PANTHER" id="PTHR45831">
    <property type="entry name" value="LD24721P"/>
    <property type="match status" value="1"/>
</dbReference>
<dbReference type="SUPFAM" id="SSF51126">
    <property type="entry name" value="Pectin lyase-like"/>
    <property type="match status" value="1"/>
</dbReference>
<protein>
    <submittedName>
        <fullName evidence="4">Uncharacterized protein</fullName>
    </submittedName>
</protein>
<dbReference type="GO" id="GO:0072380">
    <property type="term" value="C:TRC complex"/>
    <property type="evidence" value="ECO:0007669"/>
    <property type="project" value="TreeGrafter"/>
</dbReference>
<dbReference type="PANTHER" id="PTHR45831:SF2">
    <property type="entry name" value="LD24721P"/>
    <property type="match status" value="1"/>
</dbReference>
<evidence type="ECO:0000256" key="1">
    <source>
        <dbReference type="ARBA" id="ARBA00022737"/>
    </source>
</evidence>
<dbReference type="GO" id="GO:0016020">
    <property type="term" value="C:membrane"/>
    <property type="evidence" value="ECO:0007669"/>
    <property type="project" value="TreeGrafter"/>
</dbReference>
<dbReference type="GO" id="GO:0060090">
    <property type="term" value="F:molecular adaptor activity"/>
    <property type="evidence" value="ECO:0007669"/>
    <property type="project" value="TreeGrafter"/>
</dbReference>
<dbReference type="SUPFAM" id="SSF48452">
    <property type="entry name" value="TPR-like"/>
    <property type="match status" value="2"/>
</dbReference>
<dbReference type="EMBL" id="HBFC01006813">
    <property type="protein sequence ID" value="CAD8701148.1"/>
    <property type="molecule type" value="Transcribed_RNA"/>
</dbReference>
<dbReference type="InterPro" id="IPR047150">
    <property type="entry name" value="SGT"/>
</dbReference>
<evidence type="ECO:0000256" key="2">
    <source>
        <dbReference type="ARBA" id="ARBA00022803"/>
    </source>
</evidence>
<dbReference type="Gene3D" id="1.25.40.10">
    <property type="entry name" value="Tetratricopeptide repeat domain"/>
    <property type="match status" value="2"/>
</dbReference>
<evidence type="ECO:0000256" key="3">
    <source>
        <dbReference type="PROSITE-ProRule" id="PRU00339"/>
    </source>
</evidence>
<proteinExistence type="predicted"/>
<accession>A0A7S0SBB4</accession>
<evidence type="ECO:0000313" key="4">
    <source>
        <dbReference type="EMBL" id="CAD8701148.1"/>
    </source>
</evidence>
<dbReference type="PROSITE" id="PS50005">
    <property type="entry name" value="TPR"/>
    <property type="match status" value="1"/>
</dbReference>
<gene>
    <name evidence="4" type="ORF">MANT1106_LOCUS3830</name>
</gene>
<name>A0A7S0SBB4_9CHLO</name>
<feature type="repeat" description="TPR" evidence="3">
    <location>
        <begin position="749"/>
        <end position="782"/>
    </location>
</feature>
<dbReference type="GO" id="GO:0006620">
    <property type="term" value="P:post-translational protein targeting to endoplasmic reticulum membrane"/>
    <property type="evidence" value="ECO:0007669"/>
    <property type="project" value="TreeGrafter"/>
</dbReference>
<dbReference type="InterPro" id="IPR011990">
    <property type="entry name" value="TPR-like_helical_dom_sf"/>
</dbReference>
<dbReference type="InterPro" id="IPR011050">
    <property type="entry name" value="Pectin_lyase_fold/virulence"/>
</dbReference>
<reference evidence="4" key="1">
    <citation type="submission" date="2021-01" db="EMBL/GenBank/DDBJ databases">
        <authorList>
            <person name="Corre E."/>
            <person name="Pelletier E."/>
            <person name="Niang G."/>
            <person name="Scheremetjew M."/>
            <person name="Finn R."/>
            <person name="Kale V."/>
            <person name="Holt S."/>
            <person name="Cochrane G."/>
            <person name="Meng A."/>
            <person name="Brown T."/>
            <person name="Cohen L."/>
        </authorList>
    </citation>
    <scope>NUCLEOTIDE SEQUENCE</scope>
    <source>
        <strain evidence="4">SL-175</strain>
    </source>
</reference>